<dbReference type="CDD" id="cd04179">
    <property type="entry name" value="DPM_DPG-synthase_like"/>
    <property type="match status" value="1"/>
</dbReference>
<evidence type="ECO:0000259" key="1">
    <source>
        <dbReference type="Pfam" id="PF00535"/>
    </source>
</evidence>
<organism evidence="2 3">
    <name type="scientific">Candidatus Woesebacteria bacterium GW2011_GWB1_39_10</name>
    <dbReference type="NCBI Taxonomy" id="1618572"/>
    <lineage>
        <taxon>Bacteria</taxon>
        <taxon>Candidatus Woeseibacteriota</taxon>
    </lineage>
</organism>
<gene>
    <name evidence="2" type="ORF">UT17_C0004G0140</name>
</gene>
<dbReference type="EMBL" id="LBVU01000004">
    <property type="protein sequence ID" value="KKQ91792.1"/>
    <property type="molecule type" value="Genomic_DNA"/>
</dbReference>
<reference evidence="2 3" key="1">
    <citation type="journal article" date="2015" name="Nature">
        <title>rRNA introns, odd ribosomes, and small enigmatic genomes across a large radiation of phyla.</title>
        <authorList>
            <person name="Brown C.T."/>
            <person name="Hug L.A."/>
            <person name="Thomas B.C."/>
            <person name="Sharon I."/>
            <person name="Castelle C.J."/>
            <person name="Singh A."/>
            <person name="Wilkins M.J."/>
            <person name="Williams K.H."/>
            <person name="Banfield J.F."/>
        </authorList>
    </citation>
    <scope>NUCLEOTIDE SEQUENCE [LARGE SCALE GENOMIC DNA]</scope>
</reference>
<dbReference type="GO" id="GO:0032259">
    <property type="term" value="P:methylation"/>
    <property type="evidence" value="ECO:0007669"/>
    <property type="project" value="UniProtKB-KW"/>
</dbReference>
<dbReference type="SUPFAM" id="SSF53448">
    <property type="entry name" value="Nucleotide-diphospho-sugar transferases"/>
    <property type="match status" value="1"/>
</dbReference>
<name>A0A0G0LL75_9BACT</name>
<dbReference type="Gene3D" id="3.90.550.10">
    <property type="entry name" value="Spore Coat Polysaccharide Biosynthesis Protein SpsA, Chain A"/>
    <property type="match status" value="1"/>
</dbReference>
<comment type="caution">
    <text evidence="2">The sequence shown here is derived from an EMBL/GenBank/DDBJ whole genome shotgun (WGS) entry which is preliminary data.</text>
</comment>
<evidence type="ECO:0000313" key="3">
    <source>
        <dbReference type="Proteomes" id="UP000034774"/>
    </source>
</evidence>
<proteinExistence type="predicted"/>
<dbReference type="PANTHER" id="PTHR10859">
    <property type="entry name" value="GLYCOSYL TRANSFERASE"/>
    <property type="match status" value="1"/>
</dbReference>
<dbReference type="PANTHER" id="PTHR10859:SF91">
    <property type="entry name" value="DOLICHYL-PHOSPHATE BETA-GLUCOSYLTRANSFERASE"/>
    <property type="match status" value="1"/>
</dbReference>
<dbReference type="Pfam" id="PF00535">
    <property type="entry name" value="Glycos_transf_2"/>
    <property type="match status" value="1"/>
</dbReference>
<keyword evidence="2" id="KW-0808">Transferase</keyword>
<dbReference type="InterPro" id="IPR029044">
    <property type="entry name" value="Nucleotide-diphossugar_trans"/>
</dbReference>
<feature type="domain" description="Glycosyltransferase 2-like" evidence="1">
    <location>
        <begin position="161"/>
        <end position="306"/>
    </location>
</feature>
<dbReference type="InterPro" id="IPR001173">
    <property type="entry name" value="Glyco_trans_2-like"/>
</dbReference>
<dbReference type="STRING" id="1618572.UT17_C0004G0140"/>
<protein>
    <submittedName>
        <fullName evidence="2">Type 12 methyltransferase</fullName>
    </submittedName>
</protein>
<dbReference type="GO" id="GO:0008168">
    <property type="term" value="F:methyltransferase activity"/>
    <property type="evidence" value="ECO:0007669"/>
    <property type="project" value="UniProtKB-KW"/>
</dbReference>
<evidence type="ECO:0000313" key="2">
    <source>
        <dbReference type="EMBL" id="KKQ91792.1"/>
    </source>
</evidence>
<dbReference type="AlphaFoldDB" id="A0A0G0LL75"/>
<sequence>MADNIFQKFYKKELLKIHKRFLGGRKGKNVVVLDNVIGSTPDLQKYFEKLHKAKPENTRILITYYNHLWEPLLSFASKLGLRRTVGTQNWLDEYDLAGLLNLAGFEVISTQKRVLIPVIIPLITEFFNKYLANLPILNNFCLITLVIARPKPIGAKKYSVSIIIPARNEEKNIAKIIPSIPIFGKAQEYIFIEGHSNDATWDEIKKVAAKHGNVKVFKQKGIGKADAVRMGFSKASNEILMIYDADRTVDGSDLNKFYNALSDGVGEFANGSRLVYPMEAQAMQTLNKIGNKMFSLIFSWILGQRFKDTLCGTKAFFRKDYMNFKHSKSDPFGDFDLIFGAVRNNLKVVEIPVRYKERVYGATNIRRFKHGLMLLATAASAFKEFKTW</sequence>
<accession>A0A0G0LL75</accession>
<dbReference type="Proteomes" id="UP000034774">
    <property type="component" value="Unassembled WGS sequence"/>
</dbReference>
<keyword evidence="2" id="KW-0489">Methyltransferase</keyword>
<dbReference type="GO" id="GO:0006487">
    <property type="term" value="P:protein N-linked glycosylation"/>
    <property type="evidence" value="ECO:0007669"/>
    <property type="project" value="TreeGrafter"/>
</dbReference>